<dbReference type="UniPathway" id="UPA00115">
    <property type="reaction ID" value="UER00409"/>
</dbReference>
<evidence type="ECO:0000256" key="5">
    <source>
        <dbReference type="ARBA" id="ARBA00013198"/>
    </source>
</evidence>
<accession>A0A495BGC6</accession>
<organism evidence="9 10">
    <name type="scientific">Vogesella indigofera</name>
    <name type="common">Pseudomonas indigofera</name>
    <dbReference type="NCBI Taxonomy" id="45465"/>
    <lineage>
        <taxon>Bacteria</taxon>
        <taxon>Pseudomonadati</taxon>
        <taxon>Pseudomonadota</taxon>
        <taxon>Betaproteobacteria</taxon>
        <taxon>Neisseriales</taxon>
        <taxon>Chromobacteriaceae</taxon>
        <taxon>Vogesella</taxon>
    </lineage>
</organism>
<dbReference type="RefSeq" id="WP_120810280.1">
    <property type="nucleotide sequence ID" value="NZ_RBID01000013.1"/>
</dbReference>
<dbReference type="GO" id="GO:0017057">
    <property type="term" value="F:6-phosphogluconolactonase activity"/>
    <property type="evidence" value="ECO:0007669"/>
    <property type="project" value="UniProtKB-UniRule"/>
</dbReference>
<evidence type="ECO:0000256" key="3">
    <source>
        <dbReference type="ARBA" id="ARBA00004961"/>
    </source>
</evidence>
<dbReference type="CDD" id="cd01400">
    <property type="entry name" value="6PGL"/>
    <property type="match status" value="1"/>
</dbReference>
<name>A0A495BGC6_VOGIN</name>
<sequence>MMFHAFESQAAAAEVLARRVAADLAAVIGRRGHAVLAVSGGRSPVPFLQALSAEVLDWSRVSVTLVDERVVAPGHADSNAALVRDHLLQGGAADATFLPLVSTAANVDAELAQAAAQWQTPDVVVLGMGDDGHTASLFPDAANLAAGLDPANPAALLAVVPPVAPHTRISMTLAEILRSGKLYLAIAGDNKRRVLEQASRTLSAAQPVSHLLQQTENPLHVYWAA</sequence>
<feature type="domain" description="Glucosamine/galactosamine-6-phosphate isomerase" evidence="8">
    <location>
        <begin position="8"/>
        <end position="214"/>
    </location>
</feature>
<comment type="catalytic activity">
    <reaction evidence="1 7">
        <text>6-phospho-D-glucono-1,5-lactone + H2O = 6-phospho-D-gluconate + H(+)</text>
        <dbReference type="Rhea" id="RHEA:12556"/>
        <dbReference type="ChEBI" id="CHEBI:15377"/>
        <dbReference type="ChEBI" id="CHEBI:15378"/>
        <dbReference type="ChEBI" id="CHEBI:57955"/>
        <dbReference type="ChEBI" id="CHEBI:58759"/>
        <dbReference type="EC" id="3.1.1.31"/>
    </reaction>
</comment>
<evidence type="ECO:0000256" key="6">
    <source>
        <dbReference type="ARBA" id="ARBA00020337"/>
    </source>
</evidence>
<protein>
    <recommendedName>
        <fullName evidence="6 7">6-phosphogluconolactonase</fullName>
        <shortName evidence="7">6PGL</shortName>
        <ecNumber evidence="5 7">3.1.1.31</ecNumber>
    </recommendedName>
</protein>
<dbReference type="Pfam" id="PF01182">
    <property type="entry name" value="Glucosamine_iso"/>
    <property type="match status" value="1"/>
</dbReference>
<proteinExistence type="inferred from homology"/>
<dbReference type="InterPro" id="IPR006148">
    <property type="entry name" value="Glc/Gal-6P_isomerase"/>
</dbReference>
<comment type="caution">
    <text evidence="9">The sequence shown here is derived from an EMBL/GenBank/DDBJ whole genome shotgun (WGS) entry which is preliminary data.</text>
</comment>
<dbReference type="InterPro" id="IPR037171">
    <property type="entry name" value="NagB/RpiA_transferase-like"/>
</dbReference>
<evidence type="ECO:0000313" key="9">
    <source>
        <dbReference type="EMBL" id="RKQ60163.1"/>
    </source>
</evidence>
<dbReference type="EMBL" id="RBID01000013">
    <property type="protein sequence ID" value="RKQ60163.1"/>
    <property type="molecule type" value="Genomic_DNA"/>
</dbReference>
<dbReference type="PANTHER" id="PTHR11054">
    <property type="entry name" value="6-PHOSPHOGLUCONOLACTONASE"/>
    <property type="match status" value="1"/>
</dbReference>
<dbReference type="NCBIfam" id="TIGR01198">
    <property type="entry name" value="pgl"/>
    <property type="match status" value="1"/>
</dbReference>
<comment type="similarity">
    <text evidence="4 7">Belongs to the glucosamine/galactosamine-6-phosphate isomerase family. 6-phosphogluconolactonase subfamily.</text>
</comment>
<evidence type="ECO:0000256" key="4">
    <source>
        <dbReference type="ARBA" id="ARBA00010662"/>
    </source>
</evidence>
<comment type="pathway">
    <text evidence="3 7">Carbohydrate degradation; pentose phosphate pathway; D-ribulose 5-phosphate from D-glucose 6-phosphate (oxidative stage): step 2/3.</text>
</comment>
<dbReference type="Proteomes" id="UP000279384">
    <property type="component" value="Unassembled WGS sequence"/>
</dbReference>
<reference evidence="9 10" key="1">
    <citation type="submission" date="2018-10" db="EMBL/GenBank/DDBJ databases">
        <title>Genomic Encyclopedia of Type Strains, Phase IV (KMG-IV): sequencing the most valuable type-strain genomes for metagenomic binning, comparative biology and taxonomic classification.</title>
        <authorList>
            <person name="Goeker M."/>
        </authorList>
    </citation>
    <scope>NUCLEOTIDE SEQUENCE [LARGE SCALE GENOMIC DNA]</scope>
    <source>
        <strain evidence="9 10">DSM 3303</strain>
    </source>
</reference>
<dbReference type="GO" id="GO:0005975">
    <property type="term" value="P:carbohydrate metabolic process"/>
    <property type="evidence" value="ECO:0007669"/>
    <property type="project" value="UniProtKB-UniRule"/>
</dbReference>
<evidence type="ECO:0000256" key="7">
    <source>
        <dbReference type="RuleBase" id="RU365095"/>
    </source>
</evidence>
<dbReference type="InterPro" id="IPR039104">
    <property type="entry name" value="6PGL"/>
</dbReference>
<comment type="function">
    <text evidence="2 7">Hydrolysis of 6-phosphogluconolactone to 6-phosphogluconate.</text>
</comment>
<dbReference type="PANTHER" id="PTHR11054:SF0">
    <property type="entry name" value="6-PHOSPHOGLUCONOLACTONASE"/>
    <property type="match status" value="1"/>
</dbReference>
<gene>
    <name evidence="7" type="primary">pgl</name>
    <name evidence="9" type="ORF">C8E02_1507</name>
</gene>
<dbReference type="GO" id="GO:0006098">
    <property type="term" value="P:pentose-phosphate shunt"/>
    <property type="evidence" value="ECO:0007669"/>
    <property type="project" value="UniProtKB-UniPathway"/>
</dbReference>
<dbReference type="Gene3D" id="3.40.50.1360">
    <property type="match status" value="1"/>
</dbReference>
<dbReference type="AlphaFoldDB" id="A0A495BGC6"/>
<evidence type="ECO:0000313" key="10">
    <source>
        <dbReference type="Proteomes" id="UP000279384"/>
    </source>
</evidence>
<dbReference type="EC" id="3.1.1.31" evidence="5 7"/>
<evidence type="ECO:0000256" key="1">
    <source>
        <dbReference type="ARBA" id="ARBA00000832"/>
    </source>
</evidence>
<evidence type="ECO:0000256" key="2">
    <source>
        <dbReference type="ARBA" id="ARBA00002681"/>
    </source>
</evidence>
<evidence type="ECO:0000259" key="8">
    <source>
        <dbReference type="Pfam" id="PF01182"/>
    </source>
</evidence>
<keyword evidence="7" id="KW-0378">Hydrolase</keyword>
<dbReference type="InterPro" id="IPR005900">
    <property type="entry name" value="6-phosphogluconolactonase_DevB"/>
</dbReference>
<dbReference type="SUPFAM" id="SSF100950">
    <property type="entry name" value="NagB/RpiA/CoA transferase-like"/>
    <property type="match status" value="1"/>
</dbReference>